<organism evidence="2 3">
    <name type="scientific">Legionella spiritensis</name>
    <dbReference type="NCBI Taxonomy" id="452"/>
    <lineage>
        <taxon>Bacteria</taxon>
        <taxon>Pseudomonadati</taxon>
        <taxon>Pseudomonadota</taxon>
        <taxon>Gammaproteobacteria</taxon>
        <taxon>Legionellales</taxon>
        <taxon>Legionellaceae</taxon>
        <taxon>Legionella</taxon>
    </lineage>
</organism>
<dbReference type="Proteomes" id="UP000054877">
    <property type="component" value="Unassembled WGS sequence"/>
</dbReference>
<dbReference type="STRING" id="452.Lspi_0995"/>
<sequence>MKKIIALTLWLCSSFAMATTDNNMLFLQSASAGELVKNKGQHYTLILKKSPDYVGYFTDRPQRKAGMVSLRQFIALWQNKTIKNNFSDVPPNAAIAMKLASGQLQNFVAVVSAPGYDNKTVSYQLDVISKQPLQTGKIVHANMFFDDIHWNPGGF</sequence>
<reference evidence="2 3" key="1">
    <citation type="submission" date="2015-11" db="EMBL/GenBank/DDBJ databases">
        <title>Genomic analysis of 38 Legionella species identifies large and diverse effector repertoires.</title>
        <authorList>
            <person name="Burstein D."/>
            <person name="Amaro F."/>
            <person name="Zusman T."/>
            <person name="Lifshitz Z."/>
            <person name="Cohen O."/>
            <person name="Gilbert J.A."/>
            <person name="Pupko T."/>
            <person name="Shuman H.A."/>
            <person name="Segal G."/>
        </authorList>
    </citation>
    <scope>NUCLEOTIDE SEQUENCE [LARGE SCALE GENOMIC DNA]</scope>
    <source>
        <strain evidence="2 3">Mt.St.Helens-9</strain>
    </source>
</reference>
<evidence type="ECO:0000313" key="2">
    <source>
        <dbReference type="EMBL" id="KTD64828.1"/>
    </source>
</evidence>
<evidence type="ECO:0000313" key="3">
    <source>
        <dbReference type="Proteomes" id="UP000054877"/>
    </source>
</evidence>
<protein>
    <submittedName>
        <fullName evidence="2">Uncharacterized protein</fullName>
    </submittedName>
</protein>
<dbReference type="RefSeq" id="WP_058482927.1">
    <property type="nucleotide sequence ID" value="NZ_CAAAII010000003.1"/>
</dbReference>
<accession>A0A0W0Z6S8</accession>
<name>A0A0W0Z6S8_LEGSP</name>
<dbReference type="PATRIC" id="fig|452.5.peg.1092"/>
<keyword evidence="1" id="KW-0732">Signal</keyword>
<evidence type="ECO:0000256" key="1">
    <source>
        <dbReference type="SAM" id="SignalP"/>
    </source>
</evidence>
<dbReference type="AlphaFoldDB" id="A0A0W0Z6S8"/>
<proteinExistence type="predicted"/>
<keyword evidence="3" id="KW-1185">Reference proteome</keyword>
<feature type="signal peptide" evidence="1">
    <location>
        <begin position="1"/>
        <end position="18"/>
    </location>
</feature>
<dbReference type="OrthoDB" id="5640090at2"/>
<dbReference type="EMBL" id="LNYX01000012">
    <property type="protein sequence ID" value="KTD64828.1"/>
    <property type="molecule type" value="Genomic_DNA"/>
</dbReference>
<comment type="caution">
    <text evidence="2">The sequence shown here is derived from an EMBL/GenBank/DDBJ whole genome shotgun (WGS) entry which is preliminary data.</text>
</comment>
<gene>
    <name evidence="2" type="ORF">Lspi_0995</name>
</gene>
<feature type="chain" id="PRO_5006918329" evidence="1">
    <location>
        <begin position="19"/>
        <end position="155"/>
    </location>
</feature>